<evidence type="ECO:0000256" key="1">
    <source>
        <dbReference type="ARBA" id="ARBA00004479"/>
    </source>
</evidence>
<dbReference type="GO" id="GO:0005912">
    <property type="term" value="C:adherens junction"/>
    <property type="evidence" value="ECO:0007669"/>
    <property type="project" value="TreeGrafter"/>
</dbReference>
<evidence type="ECO:0000259" key="9">
    <source>
        <dbReference type="Pfam" id="PF15298"/>
    </source>
</evidence>
<keyword evidence="11" id="KW-1185">Reference proteome</keyword>
<dbReference type="InterPro" id="IPR029198">
    <property type="entry name" value="AJAP1_PANP_C"/>
</dbReference>
<evidence type="ECO:0000256" key="3">
    <source>
        <dbReference type="ARBA" id="ARBA00022729"/>
    </source>
</evidence>
<keyword evidence="2 7" id="KW-0812">Transmembrane</keyword>
<feature type="signal peptide" evidence="8">
    <location>
        <begin position="1"/>
        <end position="31"/>
    </location>
</feature>
<dbReference type="GO" id="GO:0008013">
    <property type="term" value="F:beta-catenin binding"/>
    <property type="evidence" value="ECO:0007669"/>
    <property type="project" value="TreeGrafter"/>
</dbReference>
<accession>A0AAD8ZLZ8</accession>
<evidence type="ECO:0000256" key="8">
    <source>
        <dbReference type="SAM" id="SignalP"/>
    </source>
</evidence>
<feature type="domain" description="AJAP1/PANP C-terminal" evidence="9">
    <location>
        <begin position="271"/>
        <end position="386"/>
    </location>
</feature>
<evidence type="ECO:0000256" key="5">
    <source>
        <dbReference type="ARBA" id="ARBA00023136"/>
    </source>
</evidence>
<sequence>SMAALRPSGVLGCRMWIFLGLVHLTMDLSLCAPAGQALTLKLLPRPVPRLKSRSLPARDTPSSQHWRTLVTWQRSVSPSIPLSGYRGGGGGPGSKLRAQRHRRHLCEDCSSGFTSSEGGESLEFLEGSREDIVRYLERSRRQLKWDSYYGAQEGRTTTVAGFIDWGPTGTDEGSEDEIKMIANTRATTKASTTTTTTTTSITTTSTRSPQRTYAVVTTAHPRRLSTTQPNINLGVTARPQKPFVDTPVSVLDCRSSVEIKVTSLQDESSDLSSATGLAVHQIITITVSLIMVIAALITTLVLKNCCAQSGNGHHTSHQRKITQQEESCQNLTDFTPARVPSKVDIFTAYNDSLQCSHECVRTAVPVYTDEMIQHTPIYKTAYNGSRPSPTERQLIPVAFVSEKWFEISC</sequence>
<name>A0AAD8ZLZ8_9TELE</name>
<dbReference type="AlphaFoldDB" id="A0AAD8ZLZ8"/>
<feature type="non-terminal residue" evidence="10">
    <location>
        <position position="1"/>
    </location>
</feature>
<keyword evidence="5 7" id="KW-0472">Membrane</keyword>
<gene>
    <name evidence="10" type="ORF">P4O66_022843</name>
</gene>
<evidence type="ECO:0000256" key="6">
    <source>
        <dbReference type="SAM" id="MobiDB-lite"/>
    </source>
</evidence>
<feature type="chain" id="PRO_5042125172" description="AJAP1/PANP C-terminal domain-containing protein" evidence="8">
    <location>
        <begin position="32"/>
        <end position="409"/>
    </location>
</feature>
<comment type="caution">
    <text evidence="10">The sequence shown here is derived from an EMBL/GenBank/DDBJ whole genome shotgun (WGS) entry which is preliminary data.</text>
</comment>
<protein>
    <recommendedName>
        <fullName evidence="9">AJAP1/PANP C-terminal domain-containing protein</fullName>
    </recommendedName>
</protein>
<dbReference type="Proteomes" id="UP001239994">
    <property type="component" value="Unassembled WGS sequence"/>
</dbReference>
<dbReference type="PANTHER" id="PTHR32422:SF0">
    <property type="entry name" value="ADHERENS JUNCTION-ASSOCIATED PROTEIN 1"/>
    <property type="match status" value="1"/>
</dbReference>
<evidence type="ECO:0000256" key="4">
    <source>
        <dbReference type="ARBA" id="ARBA00022989"/>
    </source>
</evidence>
<organism evidence="10 11">
    <name type="scientific">Electrophorus voltai</name>
    <dbReference type="NCBI Taxonomy" id="2609070"/>
    <lineage>
        <taxon>Eukaryota</taxon>
        <taxon>Metazoa</taxon>
        <taxon>Chordata</taxon>
        <taxon>Craniata</taxon>
        <taxon>Vertebrata</taxon>
        <taxon>Euteleostomi</taxon>
        <taxon>Actinopterygii</taxon>
        <taxon>Neopterygii</taxon>
        <taxon>Teleostei</taxon>
        <taxon>Ostariophysi</taxon>
        <taxon>Gymnotiformes</taxon>
        <taxon>Gymnotoidei</taxon>
        <taxon>Gymnotidae</taxon>
        <taxon>Electrophorus</taxon>
    </lineage>
</organism>
<dbReference type="GO" id="GO:0009898">
    <property type="term" value="C:cytoplasmic side of plasma membrane"/>
    <property type="evidence" value="ECO:0007669"/>
    <property type="project" value="TreeGrafter"/>
</dbReference>
<comment type="subcellular location">
    <subcellularLocation>
        <location evidence="1">Membrane</location>
        <topology evidence="1">Single-pass type I membrane protein</topology>
    </subcellularLocation>
</comment>
<evidence type="ECO:0000256" key="2">
    <source>
        <dbReference type="ARBA" id="ARBA00022692"/>
    </source>
</evidence>
<dbReference type="Pfam" id="PF15298">
    <property type="entry name" value="AJAP1_PANP_C"/>
    <property type="match status" value="2"/>
</dbReference>
<evidence type="ECO:0000313" key="10">
    <source>
        <dbReference type="EMBL" id="KAK1801129.1"/>
    </source>
</evidence>
<reference evidence="10" key="1">
    <citation type="submission" date="2023-03" db="EMBL/GenBank/DDBJ databases">
        <title>Electrophorus voltai genome.</title>
        <authorList>
            <person name="Bian C."/>
        </authorList>
    </citation>
    <scope>NUCLEOTIDE SEQUENCE</scope>
    <source>
        <strain evidence="10">CB-2022</strain>
        <tissue evidence="10">Muscle</tissue>
    </source>
</reference>
<proteinExistence type="predicted"/>
<evidence type="ECO:0000256" key="7">
    <source>
        <dbReference type="SAM" id="Phobius"/>
    </source>
</evidence>
<dbReference type="GO" id="GO:0044291">
    <property type="term" value="C:cell-cell contact zone"/>
    <property type="evidence" value="ECO:0007669"/>
    <property type="project" value="TreeGrafter"/>
</dbReference>
<feature type="domain" description="AJAP1/PANP C-terminal" evidence="9">
    <location>
        <begin position="163"/>
        <end position="246"/>
    </location>
</feature>
<keyword evidence="4 7" id="KW-1133">Transmembrane helix</keyword>
<feature type="transmembrane region" description="Helical" evidence="7">
    <location>
        <begin position="282"/>
        <end position="302"/>
    </location>
</feature>
<dbReference type="PANTHER" id="PTHR32422">
    <property type="entry name" value="ADHERENS JUNCTION-ASSOCIATED PROTEIN 1"/>
    <property type="match status" value="1"/>
</dbReference>
<keyword evidence="3 8" id="KW-0732">Signal</keyword>
<dbReference type="EMBL" id="JAROKS010000009">
    <property type="protein sequence ID" value="KAK1801129.1"/>
    <property type="molecule type" value="Genomic_DNA"/>
</dbReference>
<evidence type="ECO:0000313" key="11">
    <source>
        <dbReference type="Proteomes" id="UP001239994"/>
    </source>
</evidence>
<feature type="region of interest" description="Disordered" evidence="6">
    <location>
        <begin position="187"/>
        <end position="208"/>
    </location>
</feature>
<dbReference type="InterPro" id="IPR039239">
    <property type="entry name" value="AJAP1"/>
</dbReference>